<dbReference type="Gene3D" id="3.40.50.10300">
    <property type="entry name" value="CoaB-like"/>
    <property type="match status" value="1"/>
</dbReference>
<sequence>MSAGQTQASLANKNILLGVSGGIAAYKTPDLVRRLREQGANVRVVMTQGAVAFITPLTLQAVSGEPVSQDLLDPAAEAAMGHIELAKWADAILIAPASANTMARLAHGFADDLLSTLCLATAAPLAIAPAMNQQMWAAPAVTANLALLQQRGVAVFGPGSGSQACGDIGAGRMLEPLELVQQLTELLGNQSAATTTPALLSGKHILITAGPTREAIDPVRYLSNDSSGKMGFALAGQAAAMGARVTLVAGPCPLPTPAGVDRIDVVSTKDMHQAVMRQVAAADIFIGCAAVADYRPAEVAHEKLKKQQQNEFTLQLVRNPDILAEVAALENPPVTIGFAAETNNVESYAVDKLKRKQLTMIAANDVSDTSIGFNSDNNAVTLYWHNSKQQLQQHEFTSMPKTQLAQAMLERIAGQLPNNS</sequence>
<feature type="binding site" evidence="3">
    <location>
        <position position="352"/>
    </location>
    <ligand>
        <name>CTP</name>
        <dbReference type="ChEBI" id="CHEBI:37563"/>
    </ligand>
</feature>
<name>A0A1Y6EAJ5_9GAMM</name>
<dbReference type="Proteomes" id="UP000194450">
    <property type="component" value="Unassembled WGS sequence"/>
</dbReference>
<proteinExistence type="inferred from homology"/>
<evidence type="ECO:0000256" key="1">
    <source>
        <dbReference type="ARBA" id="ARBA00022793"/>
    </source>
</evidence>
<evidence type="ECO:0000259" key="5">
    <source>
        <dbReference type="Pfam" id="PF02441"/>
    </source>
</evidence>
<feature type="binding site" evidence="3">
    <location>
        <begin position="287"/>
        <end position="289"/>
    </location>
    <ligand>
        <name>CTP</name>
        <dbReference type="ChEBI" id="CHEBI:37563"/>
    </ligand>
</feature>
<dbReference type="SUPFAM" id="SSF52507">
    <property type="entry name" value="Homo-oligomeric flavin-containing Cys decarboxylases, HFCD"/>
    <property type="match status" value="1"/>
</dbReference>
<dbReference type="GO" id="GO:0010181">
    <property type="term" value="F:FMN binding"/>
    <property type="evidence" value="ECO:0007669"/>
    <property type="project" value="UniProtKB-UniRule"/>
</dbReference>
<reference evidence="8" key="1">
    <citation type="submission" date="2017-04" db="EMBL/GenBank/DDBJ databases">
        <authorList>
            <person name="Varghese N."/>
            <person name="Submissions S."/>
        </authorList>
    </citation>
    <scope>NUCLEOTIDE SEQUENCE [LARGE SCALE GENOMIC DNA]</scope>
</reference>
<dbReference type="GO" id="GO:0046872">
    <property type="term" value="F:metal ion binding"/>
    <property type="evidence" value="ECO:0007669"/>
    <property type="project" value="UniProtKB-KW"/>
</dbReference>
<dbReference type="GO" id="GO:0004633">
    <property type="term" value="F:phosphopantothenoylcysteine decarboxylase activity"/>
    <property type="evidence" value="ECO:0007669"/>
    <property type="project" value="UniProtKB-UniRule"/>
</dbReference>
<dbReference type="EC" id="6.3.2.5" evidence="3"/>
<comment type="similarity">
    <text evidence="3 4">In the N-terminal section; belongs to the HFCD (homo-oligomeric flavin containing Cys decarboxylase) superfamily.</text>
</comment>
<keyword evidence="3 4" id="KW-0436">Ligase</keyword>
<keyword evidence="3 4" id="KW-0285">Flavoprotein</keyword>
<feature type="binding site" evidence="3">
    <location>
        <position position="356"/>
    </location>
    <ligand>
        <name>CTP</name>
        <dbReference type="ChEBI" id="CHEBI:37563"/>
    </ligand>
</feature>
<evidence type="ECO:0000313" key="8">
    <source>
        <dbReference type="Proteomes" id="UP000194450"/>
    </source>
</evidence>
<dbReference type="SUPFAM" id="SSF102645">
    <property type="entry name" value="CoaB-like"/>
    <property type="match status" value="1"/>
</dbReference>
<dbReference type="GO" id="GO:0004632">
    <property type="term" value="F:phosphopantothenate--cysteine ligase activity"/>
    <property type="evidence" value="ECO:0007669"/>
    <property type="project" value="UniProtKB-UniRule"/>
</dbReference>
<dbReference type="Gene3D" id="3.40.50.1950">
    <property type="entry name" value="Flavin prenyltransferase-like"/>
    <property type="match status" value="1"/>
</dbReference>
<dbReference type="HAMAP" id="MF_02225">
    <property type="entry name" value="CoaBC"/>
    <property type="match status" value="1"/>
</dbReference>
<evidence type="ECO:0000259" key="6">
    <source>
        <dbReference type="Pfam" id="PF04127"/>
    </source>
</evidence>
<dbReference type="InterPro" id="IPR035929">
    <property type="entry name" value="CoaB-like_sf"/>
</dbReference>
<evidence type="ECO:0000256" key="3">
    <source>
        <dbReference type="HAMAP-Rule" id="MF_02225"/>
    </source>
</evidence>
<comment type="pathway">
    <text evidence="3 4">Cofactor biosynthesis; coenzyme A biosynthesis; CoA from (R)-pantothenate: step 3/5.</text>
</comment>
<feature type="active site" description="Proton donor" evidence="3">
    <location>
        <position position="165"/>
    </location>
</feature>
<organism evidence="7 8">
    <name type="scientific">Pseudidiomarina planktonica</name>
    <dbReference type="NCBI Taxonomy" id="1323738"/>
    <lineage>
        <taxon>Bacteria</taxon>
        <taxon>Pseudomonadati</taxon>
        <taxon>Pseudomonadota</taxon>
        <taxon>Gammaproteobacteria</taxon>
        <taxon>Alteromonadales</taxon>
        <taxon>Idiomarinaceae</taxon>
        <taxon>Pseudidiomarina</taxon>
    </lineage>
</organism>
<evidence type="ECO:0000313" key="7">
    <source>
        <dbReference type="EMBL" id="SMQ59598.1"/>
    </source>
</evidence>
<dbReference type="RefSeq" id="WP_086433481.1">
    <property type="nucleotide sequence ID" value="NZ_FXWH01000001.1"/>
</dbReference>
<gene>
    <name evidence="3" type="primary">coaBC</name>
    <name evidence="7" type="ORF">SAMN06297229_0289</name>
</gene>
<dbReference type="EC" id="4.1.1.36" evidence="3"/>
<keyword evidence="3" id="KW-0511">Multifunctional enzyme</keyword>
<comment type="catalytic activity">
    <reaction evidence="3 4">
        <text>N-[(R)-4-phosphopantothenoyl]-L-cysteine + H(+) = (R)-4'-phosphopantetheine + CO2</text>
        <dbReference type="Rhea" id="RHEA:16793"/>
        <dbReference type="ChEBI" id="CHEBI:15378"/>
        <dbReference type="ChEBI" id="CHEBI:16526"/>
        <dbReference type="ChEBI" id="CHEBI:59458"/>
        <dbReference type="ChEBI" id="CHEBI:61723"/>
        <dbReference type="EC" id="4.1.1.36"/>
    </reaction>
</comment>
<dbReference type="InterPro" id="IPR036551">
    <property type="entry name" value="Flavin_trans-like"/>
</dbReference>
<keyword evidence="2 3" id="KW-0456">Lyase</keyword>
<dbReference type="InterPro" id="IPR003382">
    <property type="entry name" value="Flavoprotein"/>
</dbReference>
<evidence type="ECO:0000256" key="4">
    <source>
        <dbReference type="RuleBase" id="RU364078"/>
    </source>
</evidence>
<dbReference type="EMBL" id="FXWH01000001">
    <property type="protein sequence ID" value="SMQ59598.1"/>
    <property type="molecule type" value="Genomic_DNA"/>
</dbReference>
<comment type="similarity">
    <text evidence="3 4">In the C-terminal section; belongs to the PPC synthetase family.</text>
</comment>
<keyword evidence="3" id="KW-0460">Magnesium</keyword>
<feature type="domain" description="Flavoprotein" evidence="5">
    <location>
        <begin position="13"/>
        <end position="185"/>
    </location>
</feature>
<keyword evidence="3 4" id="KW-0288">FMN</keyword>
<feature type="binding site" evidence="3">
    <location>
        <position position="303"/>
    </location>
    <ligand>
        <name>CTP</name>
        <dbReference type="ChEBI" id="CHEBI:37563"/>
    </ligand>
</feature>
<feature type="region of interest" description="Phosphopantothenoylcysteine decarboxylase" evidence="3">
    <location>
        <begin position="1"/>
        <end position="204"/>
    </location>
</feature>
<dbReference type="GO" id="GO:0071513">
    <property type="term" value="C:phosphopantothenoylcysteine decarboxylase complex"/>
    <property type="evidence" value="ECO:0007669"/>
    <property type="project" value="TreeGrafter"/>
</dbReference>
<dbReference type="OrthoDB" id="9802554at2"/>
<dbReference type="GO" id="GO:0015937">
    <property type="term" value="P:coenzyme A biosynthetic process"/>
    <property type="evidence" value="ECO:0007669"/>
    <property type="project" value="UniProtKB-UniRule"/>
</dbReference>
<accession>A0A1Y6EAJ5</accession>
<comment type="catalytic activity">
    <reaction evidence="3 4">
        <text>(R)-4'-phosphopantothenate + L-cysteine + CTP = N-[(R)-4-phosphopantothenoyl]-L-cysteine + CMP + diphosphate + H(+)</text>
        <dbReference type="Rhea" id="RHEA:19397"/>
        <dbReference type="ChEBI" id="CHEBI:10986"/>
        <dbReference type="ChEBI" id="CHEBI:15378"/>
        <dbReference type="ChEBI" id="CHEBI:33019"/>
        <dbReference type="ChEBI" id="CHEBI:35235"/>
        <dbReference type="ChEBI" id="CHEBI:37563"/>
        <dbReference type="ChEBI" id="CHEBI:59458"/>
        <dbReference type="ChEBI" id="CHEBI:60377"/>
        <dbReference type="EC" id="6.3.2.5"/>
    </reaction>
</comment>
<dbReference type="GO" id="GO:0015941">
    <property type="term" value="P:pantothenate catabolic process"/>
    <property type="evidence" value="ECO:0007669"/>
    <property type="project" value="InterPro"/>
</dbReference>
<protein>
    <recommendedName>
        <fullName evidence="3">Coenzyme A biosynthesis bifunctional protein CoaBC</fullName>
    </recommendedName>
    <alternativeName>
        <fullName evidence="3">DNA/pantothenate metabolism flavoprotein</fullName>
    </alternativeName>
    <alternativeName>
        <fullName evidence="3">Phosphopantothenoylcysteine synthetase/decarboxylase</fullName>
        <shortName evidence="3">PPCS-PPCDC</shortName>
    </alternativeName>
    <domain>
        <recommendedName>
            <fullName evidence="3">Phosphopantothenoylcysteine decarboxylase</fullName>
            <shortName evidence="3">PPC decarboxylase</shortName>
            <shortName evidence="3">PPC-DC</shortName>
            <ecNumber evidence="3">4.1.1.36</ecNumber>
        </recommendedName>
        <alternativeName>
            <fullName evidence="3">CoaC</fullName>
        </alternativeName>
    </domain>
    <domain>
        <recommendedName>
            <fullName evidence="3">Phosphopantothenate--cysteine ligase</fullName>
            <ecNumber evidence="3">6.3.2.5</ecNumber>
        </recommendedName>
        <alternativeName>
            <fullName evidence="3">CoaB</fullName>
        </alternativeName>
        <alternativeName>
            <fullName evidence="3">Phosphopantothenoylcysteine synthetase</fullName>
            <shortName evidence="3">PPC synthetase</shortName>
            <shortName evidence="3">PPC-S</shortName>
        </alternativeName>
    </domain>
</protein>
<comment type="function">
    <text evidence="4">Catalyzes two steps in the biosynthesis of coenzyme A. In the first step cysteine is conjugated to 4'-phosphopantothenate to form 4-phosphopantothenoylcysteine, in the latter compound is decarboxylated to form 4'-phosphopantotheine.</text>
</comment>
<feature type="domain" description="DNA/pantothenate metabolism flavoprotein C-terminal" evidence="6">
    <location>
        <begin position="200"/>
        <end position="413"/>
    </location>
</feature>
<evidence type="ECO:0000256" key="2">
    <source>
        <dbReference type="ARBA" id="ARBA00023239"/>
    </source>
</evidence>
<comment type="cofactor">
    <cofactor evidence="3">
        <name>FMN</name>
        <dbReference type="ChEBI" id="CHEBI:58210"/>
    </cofactor>
    <text evidence="3">Binds 1 FMN per subunit.</text>
</comment>
<feature type="region of interest" description="Phosphopantothenate--cysteine ligase" evidence="3">
    <location>
        <begin position="205"/>
        <end position="420"/>
    </location>
</feature>
<comment type="cofactor">
    <cofactor evidence="3">
        <name>Mg(2+)</name>
        <dbReference type="ChEBI" id="CHEBI:18420"/>
    </cofactor>
</comment>
<keyword evidence="1 3" id="KW-0210">Decarboxylase</keyword>
<dbReference type="UniPathway" id="UPA00241">
    <property type="reaction ID" value="UER00353"/>
</dbReference>
<comment type="pathway">
    <text evidence="3 4">Cofactor biosynthesis; coenzyme A biosynthesis; CoA from (R)-pantothenate: step 2/5.</text>
</comment>
<feature type="binding site" evidence="3">
    <location>
        <begin position="320"/>
        <end position="323"/>
    </location>
    <ligand>
        <name>CTP</name>
        <dbReference type="ChEBI" id="CHEBI:37563"/>
    </ligand>
</feature>
<dbReference type="Pfam" id="PF02441">
    <property type="entry name" value="Flavoprotein"/>
    <property type="match status" value="1"/>
</dbReference>
<dbReference type="InterPro" id="IPR005252">
    <property type="entry name" value="CoaBC"/>
</dbReference>
<keyword evidence="3" id="KW-0479">Metal-binding</keyword>
<dbReference type="Pfam" id="PF04127">
    <property type="entry name" value="DFP"/>
    <property type="match status" value="1"/>
</dbReference>
<dbReference type="PANTHER" id="PTHR14359:SF6">
    <property type="entry name" value="PHOSPHOPANTOTHENOYLCYSTEINE DECARBOXYLASE"/>
    <property type="match status" value="1"/>
</dbReference>
<dbReference type="NCBIfam" id="TIGR00521">
    <property type="entry name" value="coaBC_dfp"/>
    <property type="match status" value="1"/>
</dbReference>
<feature type="binding site" evidence="3">
    <location>
        <position position="293"/>
    </location>
    <ligand>
        <name>CTP</name>
        <dbReference type="ChEBI" id="CHEBI:37563"/>
    </ligand>
</feature>
<dbReference type="AlphaFoldDB" id="A0A1Y6EAJ5"/>
<dbReference type="PANTHER" id="PTHR14359">
    <property type="entry name" value="HOMO-OLIGOMERIC FLAVIN CONTAINING CYS DECARBOXYLASE FAMILY"/>
    <property type="match status" value="1"/>
</dbReference>
<keyword evidence="8" id="KW-1185">Reference proteome</keyword>
<comment type="function">
    <text evidence="3">Catalyzes two sequential steps in the biosynthesis of coenzyme A. In the first step cysteine is conjugated to 4'-phosphopantothenate to form 4-phosphopantothenoylcysteine. In the second step the latter compound is decarboxylated to form 4'-phosphopantotheine.</text>
</comment>
<dbReference type="InterPro" id="IPR007085">
    <property type="entry name" value="DNA/pantothenate-metab_flavo_C"/>
</dbReference>
<feature type="binding site" evidence="3">
    <location>
        <position position="338"/>
    </location>
    <ligand>
        <name>CTP</name>
        <dbReference type="ChEBI" id="CHEBI:37563"/>
    </ligand>
</feature>